<dbReference type="Proteomes" id="UP000229894">
    <property type="component" value="Unassembled WGS sequence"/>
</dbReference>
<organism evidence="2 3">
    <name type="scientific">Candidatus Portnoybacteria bacterium CG03_land_8_20_14_0_80_41_10</name>
    <dbReference type="NCBI Taxonomy" id="1974808"/>
    <lineage>
        <taxon>Bacteria</taxon>
        <taxon>Candidatus Portnoyibacteriota</taxon>
    </lineage>
</organism>
<evidence type="ECO:0000313" key="3">
    <source>
        <dbReference type="Proteomes" id="UP000229894"/>
    </source>
</evidence>
<reference evidence="3" key="1">
    <citation type="submission" date="2017-09" db="EMBL/GenBank/DDBJ databases">
        <title>Depth-based differentiation of microbial function through sediment-hosted aquifers and enrichment of novel symbionts in the deep terrestrial subsurface.</title>
        <authorList>
            <person name="Probst A.J."/>
            <person name="Ladd B."/>
            <person name="Jarett J.K."/>
            <person name="Geller-Mcgrath D.E."/>
            <person name="Sieber C.M.K."/>
            <person name="Emerson J.B."/>
            <person name="Anantharaman K."/>
            <person name="Thomas B.C."/>
            <person name="Malmstrom R."/>
            <person name="Stieglmeier M."/>
            <person name="Klingl A."/>
            <person name="Woyke T."/>
            <person name="Ryan C.M."/>
            <person name="Banfield J.F."/>
        </authorList>
    </citation>
    <scope>NUCLEOTIDE SEQUENCE [LARGE SCALE GENOMIC DNA]</scope>
</reference>
<dbReference type="AlphaFoldDB" id="A0A2M7BUE4"/>
<comment type="caution">
    <text evidence="2">The sequence shown here is derived from an EMBL/GenBank/DDBJ whole genome shotgun (WGS) entry which is preliminary data.</text>
</comment>
<protein>
    <recommendedName>
        <fullName evidence="4">Ferredoxin</fullName>
    </recommendedName>
</protein>
<name>A0A2M7BUE4_9BACT</name>
<gene>
    <name evidence="2" type="ORF">COS49_01860</name>
</gene>
<feature type="region of interest" description="Disordered" evidence="1">
    <location>
        <begin position="1"/>
        <end position="32"/>
    </location>
</feature>
<sequence>MPFRDGTGLSGQAPGAGQGFRQGQGRGRQTEGFGLGPDGECLCPKCGTKVPHQRGVPCYEQKCPKCGSLMTRTGQ</sequence>
<evidence type="ECO:0008006" key="4">
    <source>
        <dbReference type="Google" id="ProtNLM"/>
    </source>
</evidence>
<accession>A0A2M7BUE4</accession>
<dbReference type="EMBL" id="PEUX01000038">
    <property type="protein sequence ID" value="PIV10186.1"/>
    <property type="molecule type" value="Genomic_DNA"/>
</dbReference>
<proteinExistence type="predicted"/>
<evidence type="ECO:0000256" key="1">
    <source>
        <dbReference type="SAM" id="MobiDB-lite"/>
    </source>
</evidence>
<evidence type="ECO:0000313" key="2">
    <source>
        <dbReference type="EMBL" id="PIV10186.1"/>
    </source>
</evidence>
<feature type="compositionally biased region" description="Gly residues" evidence="1">
    <location>
        <begin position="14"/>
        <end position="26"/>
    </location>
</feature>